<feature type="transmembrane region" description="Helical" evidence="1">
    <location>
        <begin position="154"/>
        <end position="173"/>
    </location>
</feature>
<keyword evidence="3" id="KW-1185">Reference proteome</keyword>
<feature type="transmembrane region" description="Helical" evidence="1">
    <location>
        <begin position="203"/>
        <end position="221"/>
    </location>
</feature>
<comment type="caution">
    <text evidence="2">The sequence shown here is derived from an EMBL/GenBank/DDBJ whole genome shotgun (WGS) entry which is preliminary data.</text>
</comment>
<feature type="transmembrane region" description="Helical" evidence="1">
    <location>
        <begin position="125"/>
        <end position="148"/>
    </location>
</feature>
<name>A0A940N0W5_9PROT</name>
<organism evidence="2 3">
    <name type="scientific">Roseomonas indoligenes</name>
    <dbReference type="NCBI Taxonomy" id="2820811"/>
    <lineage>
        <taxon>Bacteria</taxon>
        <taxon>Pseudomonadati</taxon>
        <taxon>Pseudomonadota</taxon>
        <taxon>Alphaproteobacteria</taxon>
        <taxon>Acetobacterales</taxon>
        <taxon>Roseomonadaceae</taxon>
        <taxon>Roseomonas</taxon>
    </lineage>
</organism>
<dbReference type="AlphaFoldDB" id="A0A940N0W5"/>
<feature type="transmembrane region" description="Helical" evidence="1">
    <location>
        <begin position="83"/>
        <end position="104"/>
    </location>
</feature>
<proteinExistence type="predicted"/>
<evidence type="ECO:0000313" key="2">
    <source>
        <dbReference type="EMBL" id="MBP0495218.1"/>
    </source>
</evidence>
<protein>
    <submittedName>
        <fullName evidence="2">AzlC family ABC transporter permease</fullName>
    </submittedName>
</protein>
<keyword evidence="1" id="KW-1133">Transmembrane helix</keyword>
<keyword evidence="1" id="KW-0812">Transmembrane</keyword>
<dbReference type="RefSeq" id="WP_209376013.1">
    <property type="nucleotide sequence ID" value="NZ_JAGIZA010000015.1"/>
</dbReference>
<accession>A0A940N0W5</accession>
<feature type="transmembrane region" description="Helical" evidence="1">
    <location>
        <begin position="20"/>
        <end position="43"/>
    </location>
</feature>
<gene>
    <name evidence="2" type="ORF">J5Y10_20710</name>
</gene>
<evidence type="ECO:0000313" key="3">
    <source>
        <dbReference type="Proteomes" id="UP000677537"/>
    </source>
</evidence>
<sequence length="224" mass="22790">MHPAFRQGITEAFGAQMVAMAATFVAFGAAVQAAGFGLGWGLASSAGVYGMAGQMVLLSAAPGAAPAVVAGCVMANARFLPMAAALAPLIRGPLAPLCVPFVAITPWAAAMRRLPDLPPPHRTRWFLGFALASWIVGLLTTALGYILAGGLSPAVLRLLLMVNVLYFALMIAAGLARGGPWRASLGGAVAAPLAFLLPPGVPPAWGILLAALVGGTAAFLLRRR</sequence>
<dbReference type="EMBL" id="JAGIZA010000015">
    <property type="protein sequence ID" value="MBP0495218.1"/>
    <property type="molecule type" value="Genomic_DNA"/>
</dbReference>
<evidence type="ECO:0000256" key="1">
    <source>
        <dbReference type="SAM" id="Phobius"/>
    </source>
</evidence>
<keyword evidence="1" id="KW-0472">Membrane</keyword>
<dbReference type="InterPro" id="IPR011606">
    <property type="entry name" value="Brnchd-chn_aa_trnsp_permease"/>
</dbReference>
<reference evidence="2" key="1">
    <citation type="submission" date="2021-03" db="EMBL/GenBank/DDBJ databases">
        <authorList>
            <person name="So Y."/>
        </authorList>
    </citation>
    <scope>NUCLEOTIDE SEQUENCE</scope>
    <source>
        <strain evidence="2">SG15</strain>
    </source>
</reference>
<dbReference type="Proteomes" id="UP000677537">
    <property type="component" value="Unassembled WGS sequence"/>
</dbReference>
<feature type="transmembrane region" description="Helical" evidence="1">
    <location>
        <begin position="55"/>
        <end position="77"/>
    </location>
</feature>
<dbReference type="Pfam" id="PF03591">
    <property type="entry name" value="AzlC"/>
    <property type="match status" value="1"/>
</dbReference>